<dbReference type="InterPro" id="IPR012668">
    <property type="entry name" value="CHP02466"/>
</dbReference>
<reference evidence="1 2" key="1">
    <citation type="submission" date="2024-06" db="EMBL/GenBank/DDBJ databases">
        <title>Sorghum-associated microbial communities from plants grown in Nebraska, USA.</title>
        <authorList>
            <person name="Schachtman D."/>
        </authorList>
    </citation>
    <scope>NUCLEOTIDE SEQUENCE [LARGE SCALE GENOMIC DNA]</scope>
    <source>
        <strain evidence="1 2">2814</strain>
    </source>
</reference>
<dbReference type="EMBL" id="JBEPTF010000001">
    <property type="protein sequence ID" value="MET4683104.1"/>
    <property type="molecule type" value="Genomic_DNA"/>
</dbReference>
<dbReference type="Gene3D" id="1.25.40.10">
    <property type="entry name" value="Tetratricopeptide repeat domain"/>
    <property type="match status" value="1"/>
</dbReference>
<organism evidence="1 2">
    <name type="scientific">Brevundimonas faecalis</name>
    <dbReference type="NCBI Taxonomy" id="947378"/>
    <lineage>
        <taxon>Bacteria</taxon>
        <taxon>Pseudomonadati</taxon>
        <taxon>Pseudomonadota</taxon>
        <taxon>Alphaproteobacteria</taxon>
        <taxon>Caulobacterales</taxon>
        <taxon>Caulobacteraceae</taxon>
        <taxon>Brevundimonas</taxon>
    </lineage>
</organism>
<name>A0ABV2R945_9CAUL</name>
<dbReference type="Proteomes" id="UP001549313">
    <property type="component" value="Unassembled WGS sequence"/>
</dbReference>
<dbReference type="Pfam" id="PF13759">
    <property type="entry name" value="2OG-FeII_Oxy_5"/>
    <property type="match status" value="1"/>
</dbReference>
<gene>
    <name evidence="1" type="ORF">ABIE19_001013</name>
</gene>
<keyword evidence="2" id="KW-1185">Reference proteome</keyword>
<proteinExistence type="predicted"/>
<dbReference type="RefSeq" id="WP_354088039.1">
    <property type="nucleotide sequence ID" value="NZ_JBEPTF010000001.1"/>
</dbReference>
<dbReference type="InterPro" id="IPR011990">
    <property type="entry name" value="TPR-like_helical_dom_sf"/>
</dbReference>
<dbReference type="Gene3D" id="2.60.120.620">
    <property type="entry name" value="q2cbj1_9rhob like domain"/>
    <property type="match status" value="1"/>
</dbReference>
<evidence type="ECO:0000313" key="1">
    <source>
        <dbReference type="EMBL" id="MET4683104.1"/>
    </source>
</evidence>
<dbReference type="SUPFAM" id="SSF48452">
    <property type="entry name" value="TPR-like"/>
    <property type="match status" value="1"/>
</dbReference>
<evidence type="ECO:0000313" key="2">
    <source>
        <dbReference type="Proteomes" id="UP001549313"/>
    </source>
</evidence>
<protein>
    <submittedName>
        <fullName evidence="1">Flp pilus assembly protein TadD</fullName>
    </submittedName>
</protein>
<sequence length="479" mass="51312">MTRSGDLRHDRAVVDGLIAAGRYQEAQRRLSSASGAQEQALVAYLAQVEARPASSVAEHNLAAFLGDQGLHAASEGAARRAFAKGGDAPETWLVLGRALVNQYGFDAAEQALRGAIARRPTYGEALRELAQLIWMRTADAEAATAPVRAALDQAPGDAGLKRLLGLVMEFAGADPREIWRVLAEGGPIQDPQLHLSAVGAALGFDRDLALRHALAAFAGAPDHPVIALKLAEVLMMRGDLERAATVLADVRLPPEDQNLLAHRATLERLAGAPTGAGLNDYDAFVQGAPIDAPPGWSDLAAYLRDLATALRAMHRLRTHPIGQSLRHGSQTPVNLTQVDDPAVQAFFTAVDGPIRRYMARLGAGTDPLRRRNTGDYRIIGCWSVLLSPGGFHASHVHPQGWLSSACHIELPEATQAGGREGWLALGSPPGAYAVPTPPERHERPEPGRLVLFPSYMWHQTLPFAGPDDRLTIAFDLIPT</sequence>
<accession>A0ABV2R945</accession>
<comment type="caution">
    <text evidence="1">The sequence shown here is derived from an EMBL/GenBank/DDBJ whole genome shotgun (WGS) entry which is preliminary data.</text>
</comment>